<dbReference type="Proteomes" id="UP001378960">
    <property type="component" value="Unassembled WGS sequence"/>
</dbReference>
<reference evidence="1 2" key="1">
    <citation type="journal article" date="2023" name="Elife">
        <title>Identification of key yeast species and microbe-microbe interactions impacting larval growth of Drosophila in the wild.</title>
        <authorList>
            <person name="Mure A."/>
            <person name="Sugiura Y."/>
            <person name="Maeda R."/>
            <person name="Honda K."/>
            <person name="Sakurai N."/>
            <person name="Takahashi Y."/>
            <person name="Watada M."/>
            <person name="Katoh T."/>
            <person name="Gotoh A."/>
            <person name="Gotoh Y."/>
            <person name="Taniguchi I."/>
            <person name="Nakamura K."/>
            <person name="Hayashi T."/>
            <person name="Katayama T."/>
            <person name="Uemura T."/>
            <person name="Hattori Y."/>
        </authorList>
    </citation>
    <scope>NUCLEOTIDE SEQUENCE [LARGE SCALE GENOMIC DNA]</scope>
    <source>
        <strain evidence="1 2">PK-24</strain>
    </source>
</reference>
<proteinExistence type="predicted"/>
<dbReference type="EMBL" id="BTGB01000001">
    <property type="protein sequence ID" value="GMM43717.1"/>
    <property type="molecule type" value="Genomic_DNA"/>
</dbReference>
<name>A0AAV5QY29_PICKL</name>
<evidence type="ECO:0000313" key="1">
    <source>
        <dbReference type="EMBL" id="GMM43717.1"/>
    </source>
</evidence>
<accession>A0AAV5QY29</accession>
<dbReference type="AlphaFoldDB" id="A0AAV5QY29"/>
<sequence>MIRRIDLGAMMIATSDIEDICKISSIEPLLKIVTKCYKLFTNNMLLGTFNKDGLGDIQAI</sequence>
<gene>
    <name evidence="1" type="ORF">DAPK24_002920</name>
</gene>
<keyword evidence="2" id="KW-1185">Reference proteome</keyword>
<protein>
    <submittedName>
        <fullName evidence="1">Uncharacterized protein</fullName>
    </submittedName>
</protein>
<comment type="caution">
    <text evidence="1">The sequence shown here is derived from an EMBL/GenBank/DDBJ whole genome shotgun (WGS) entry which is preliminary data.</text>
</comment>
<organism evidence="1 2">
    <name type="scientific">Pichia kluyveri</name>
    <name type="common">Yeast</name>
    <dbReference type="NCBI Taxonomy" id="36015"/>
    <lineage>
        <taxon>Eukaryota</taxon>
        <taxon>Fungi</taxon>
        <taxon>Dikarya</taxon>
        <taxon>Ascomycota</taxon>
        <taxon>Saccharomycotina</taxon>
        <taxon>Pichiomycetes</taxon>
        <taxon>Pichiales</taxon>
        <taxon>Pichiaceae</taxon>
        <taxon>Pichia</taxon>
    </lineage>
</organism>
<evidence type="ECO:0000313" key="2">
    <source>
        <dbReference type="Proteomes" id="UP001378960"/>
    </source>
</evidence>